<gene>
    <name evidence="2" type="ORF">SAMN02745181_0561</name>
</gene>
<dbReference type="InParanoid" id="A0A1M6CTA9"/>
<organism evidence="2 3">
    <name type="scientific">Rubritalea squalenifaciens DSM 18772</name>
    <dbReference type="NCBI Taxonomy" id="1123071"/>
    <lineage>
        <taxon>Bacteria</taxon>
        <taxon>Pseudomonadati</taxon>
        <taxon>Verrucomicrobiota</taxon>
        <taxon>Verrucomicrobiia</taxon>
        <taxon>Verrucomicrobiales</taxon>
        <taxon>Rubritaleaceae</taxon>
        <taxon>Rubritalea</taxon>
    </lineage>
</organism>
<dbReference type="EMBL" id="FQYR01000002">
    <property type="protein sequence ID" value="SHI64252.1"/>
    <property type="molecule type" value="Genomic_DNA"/>
</dbReference>
<keyword evidence="3" id="KW-1185">Reference proteome</keyword>
<dbReference type="Proteomes" id="UP000184510">
    <property type="component" value="Unassembled WGS sequence"/>
</dbReference>
<dbReference type="Pfam" id="PF10020">
    <property type="entry name" value="DUF2262"/>
    <property type="match status" value="1"/>
</dbReference>
<evidence type="ECO:0000313" key="2">
    <source>
        <dbReference type="EMBL" id="SHI64252.1"/>
    </source>
</evidence>
<accession>A0A1M6CTA9</accession>
<reference evidence="2 3" key="1">
    <citation type="submission" date="2016-11" db="EMBL/GenBank/DDBJ databases">
        <authorList>
            <person name="Jaros S."/>
            <person name="Januszkiewicz K."/>
            <person name="Wedrychowicz H."/>
        </authorList>
    </citation>
    <scope>NUCLEOTIDE SEQUENCE [LARGE SCALE GENOMIC DNA]</scope>
    <source>
        <strain evidence="2 3">DSM 18772</strain>
    </source>
</reference>
<sequence length="154" mass="17940">MEILLCGSSIRRMQDEYRDEKLGPLKLNPNTGHIEGKRKWMLKLYKLCIIPDSEGGYDSEQVHAKARFAELNLRKFYQHIVDSHYATFLRQYATQGPLTQKEFTRRLALHAIHIHPNGNTDLTFKDGGLFRGRYLRFTYKESGDLTTAKFVSRC</sequence>
<evidence type="ECO:0000313" key="3">
    <source>
        <dbReference type="Proteomes" id="UP000184510"/>
    </source>
</evidence>
<evidence type="ECO:0000259" key="1">
    <source>
        <dbReference type="Pfam" id="PF10020"/>
    </source>
</evidence>
<dbReference type="RefSeq" id="WP_159434754.1">
    <property type="nucleotide sequence ID" value="NZ_FQYR01000002.1"/>
</dbReference>
<proteinExistence type="predicted"/>
<name>A0A1M6CTA9_9BACT</name>
<feature type="domain" description="DUF2262" evidence="1">
    <location>
        <begin position="19"/>
        <end position="148"/>
    </location>
</feature>
<dbReference type="InterPro" id="IPR019260">
    <property type="entry name" value="DUF2262"/>
</dbReference>
<protein>
    <recommendedName>
        <fullName evidence="1">DUF2262 domain-containing protein</fullName>
    </recommendedName>
</protein>
<dbReference type="AlphaFoldDB" id="A0A1M6CTA9"/>